<accession>A0A1H8K3M2</accession>
<dbReference type="RefSeq" id="WP_050521282.1">
    <property type="nucleotide sequence ID" value="NZ_FOCO01000029.1"/>
</dbReference>
<evidence type="ECO:0000313" key="3">
    <source>
        <dbReference type="Proteomes" id="UP000183002"/>
    </source>
</evidence>
<protein>
    <submittedName>
        <fullName evidence="2">AAA domain-containing protein</fullName>
    </submittedName>
</protein>
<proteinExistence type="predicted"/>
<dbReference type="InterPro" id="IPR027417">
    <property type="entry name" value="P-loop_NTPase"/>
</dbReference>
<dbReference type="InterPro" id="IPR049945">
    <property type="entry name" value="AAA_22"/>
</dbReference>
<dbReference type="Proteomes" id="UP000183002">
    <property type="component" value="Unassembled WGS sequence"/>
</dbReference>
<dbReference type="STRING" id="1077947.SAMN05216227_10295"/>
<dbReference type="EMBL" id="FOCO01000029">
    <property type="protein sequence ID" value="SEN87415.1"/>
    <property type="molecule type" value="Genomic_DNA"/>
</dbReference>
<evidence type="ECO:0000313" key="2">
    <source>
        <dbReference type="EMBL" id="SEN87415.1"/>
    </source>
</evidence>
<dbReference type="Pfam" id="PF13401">
    <property type="entry name" value="AAA_22"/>
    <property type="match status" value="1"/>
</dbReference>
<dbReference type="GO" id="GO:0016887">
    <property type="term" value="F:ATP hydrolysis activity"/>
    <property type="evidence" value="ECO:0007669"/>
    <property type="project" value="InterPro"/>
</dbReference>
<dbReference type="Gene3D" id="3.40.50.300">
    <property type="entry name" value="P-loop containing nucleotide triphosphate hydrolases"/>
    <property type="match status" value="1"/>
</dbReference>
<keyword evidence="3" id="KW-1185">Reference proteome</keyword>
<feature type="domain" description="ORC1/DEAH AAA+ ATPase" evidence="1">
    <location>
        <begin position="58"/>
        <end position="189"/>
    </location>
</feature>
<dbReference type="OrthoDB" id="5288220at2"/>
<name>A0A1H8K3M2_9RHOB</name>
<dbReference type="AlphaFoldDB" id="A0A1H8K3M2"/>
<organism evidence="2 3">
    <name type="scientific">Pseudorhodobacter antarcticus</name>
    <dbReference type="NCBI Taxonomy" id="1077947"/>
    <lineage>
        <taxon>Bacteria</taxon>
        <taxon>Pseudomonadati</taxon>
        <taxon>Pseudomonadota</taxon>
        <taxon>Alphaproteobacteria</taxon>
        <taxon>Rhodobacterales</taxon>
        <taxon>Paracoccaceae</taxon>
        <taxon>Pseudorhodobacter</taxon>
    </lineage>
</organism>
<sequence length="336" mass="37988">MPIDNSIAELEAVRRNENAMADLSTTFFETETFQTMRNRIFRVLEARDANLRRGQFEQKGACLIGPPGSGKSRMVKEAIRRYETAAVATGGREYGHEIVSAIVPGKAGVKETCRAVLNKLDYPTRGERTEEYLIGCLKTQLEERRIAAVHLDEVQDAGRYANDDTMQGFVKRFRNLMQESPWPVCLILTSTCEGRELINFDKTLSRRLRPIEIRPMTVDSDGLSLRESAGKLVTSAGLSHGGLFDEPAFMPLFMHAAAYRFGVAVEMVIEAIGEALAQGQDEVNLDHFAEAYFLRADCDEEMNPFISDYWRGIDTTIVLDRHKVEKKEARKRSRRK</sequence>
<evidence type="ECO:0000259" key="1">
    <source>
        <dbReference type="Pfam" id="PF13401"/>
    </source>
</evidence>
<dbReference type="SUPFAM" id="SSF52540">
    <property type="entry name" value="P-loop containing nucleoside triphosphate hydrolases"/>
    <property type="match status" value="1"/>
</dbReference>
<reference evidence="2 3" key="1">
    <citation type="submission" date="2016-10" db="EMBL/GenBank/DDBJ databases">
        <authorList>
            <person name="de Groot N.N."/>
        </authorList>
    </citation>
    <scope>NUCLEOTIDE SEQUENCE [LARGE SCALE GENOMIC DNA]</scope>
    <source>
        <strain evidence="2 3">CGMCC 1.10836</strain>
    </source>
</reference>
<gene>
    <name evidence="2" type="ORF">SAMN05216227_10295</name>
</gene>